<protein>
    <submittedName>
        <fullName evidence="1">Uncharacterized protein</fullName>
    </submittedName>
</protein>
<gene>
    <name evidence="1" type="ORF">LUZ61_010802</name>
</gene>
<organism evidence="1 2">
    <name type="scientific">Rhynchospora tenuis</name>
    <dbReference type="NCBI Taxonomy" id="198213"/>
    <lineage>
        <taxon>Eukaryota</taxon>
        <taxon>Viridiplantae</taxon>
        <taxon>Streptophyta</taxon>
        <taxon>Embryophyta</taxon>
        <taxon>Tracheophyta</taxon>
        <taxon>Spermatophyta</taxon>
        <taxon>Magnoliopsida</taxon>
        <taxon>Liliopsida</taxon>
        <taxon>Poales</taxon>
        <taxon>Cyperaceae</taxon>
        <taxon>Cyperoideae</taxon>
        <taxon>Rhynchosporeae</taxon>
        <taxon>Rhynchospora</taxon>
    </lineage>
</organism>
<keyword evidence="2" id="KW-1185">Reference proteome</keyword>
<sequence>MARFLGKLWDRAQGKWHVEMICNKVFDECSDKAHLLPLEKLDVATLRVYNSVNKQLFSPHKEPPSMSTIDEKVAEYQRVGMVIDRTEFNRLMMDWLRKDLRVVMANRAVLAFVAAPALTMATKRATKNVPHVGTAVEKVPTPLLFSLFSVGLILLQDSRVG</sequence>
<dbReference type="PANTHER" id="PTHR37754">
    <property type="entry name" value="CALCIUM ION-BINDING PROTEIN"/>
    <property type="match status" value="1"/>
</dbReference>
<comment type="caution">
    <text evidence="1">The sequence shown here is derived from an EMBL/GenBank/DDBJ whole genome shotgun (WGS) entry which is preliminary data.</text>
</comment>
<dbReference type="Proteomes" id="UP001210211">
    <property type="component" value="Unassembled WGS sequence"/>
</dbReference>
<reference evidence="1 2" key="1">
    <citation type="journal article" date="2022" name="Cell">
        <title>Repeat-based holocentromeres influence genome architecture and karyotype evolution.</title>
        <authorList>
            <person name="Hofstatter P.G."/>
            <person name="Thangavel G."/>
            <person name="Lux T."/>
            <person name="Neumann P."/>
            <person name="Vondrak T."/>
            <person name="Novak P."/>
            <person name="Zhang M."/>
            <person name="Costa L."/>
            <person name="Castellani M."/>
            <person name="Scott A."/>
            <person name="Toegelov H."/>
            <person name="Fuchs J."/>
            <person name="Mata-Sucre Y."/>
            <person name="Dias Y."/>
            <person name="Vanzela A.L.L."/>
            <person name="Huettel B."/>
            <person name="Almeida C.C.S."/>
            <person name="Simkova H."/>
            <person name="Souza G."/>
            <person name="Pedrosa-Harand A."/>
            <person name="Macas J."/>
            <person name="Mayer K.F.X."/>
            <person name="Houben A."/>
            <person name="Marques A."/>
        </authorList>
    </citation>
    <scope>NUCLEOTIDE SEQUENCE [LARGE SCALE GENOMIC DNA]</scope>
    <source>
        <strain evidence="1">RhyTen1mFocal</strain>
    </source>
</reference>
<accession>A0AAD6EZK5</accession>
<dbReference type="PANTHER" id="PTHR37754:SF4">
    <property type="entry name" value="EF-HAND DOMAIN-CONTAINING PROTEIN"/>
    <property type="match status" value="1"/>
</dbReference>
<dbReference type="EMBL" id="JAMRDG010000001">
    <property type="protein sequence ID" value="KAJ3707097.1"/>
    <property type="molecule type" value="Genomic_DNA"/>
</dbReference>
<evidence type="ECO:0000313" key="2">
    <source>
        <dbReference type="Proteomes" id="UP001210211"/>
    </source>
</evidence>
<dbReference type="AlphaFoldDB" id="A0AAD6EZK5"/>
<evidence type="ECO:0000313" key="1">
    <source>
        <dbReference type="EMBL" id="KAJ3707097.1"/>
    </source>
</evidence>
<name>A0AAD6EZK5_9POAL</name>
<proteinExistence type="predicted"/>